<name>A0ABQ5HHG6_9ASTR</name>
<gene>
    <name evidence="1" type="ORF">Tco_1068429</name>
</gene>
<keyword evidence="2" id="KW-1185">Reference proteome</keyword>
<reference evidence="1" key="2">
    <citation type="submission" date="2022-01" db="EMBL/GenBank/DDBJ databases">
        <authorList>
            <person name="Yamashiro T."/>
            <person name="Shiraishi A."/>
            <person name="Satake H."/>
            <person name="Nakayama K."/>
        </authorList>
    </citation>
    <scope>NUCLEOTIDE SEQUENCE</scope>
</reference>
<sequence length="117" mass="12916">MQGSINKVSYDAALIVTNLDSAPHTSPHWNPHTHICMVKLNCDVAFKNSKAHIGIVVRDFTVFHATTQEFYGHPCCAMSPLQLDIDLHFACSHAYDNKRFGAIVESDSQIVISLSSS</sequence>
<evidence type="ECO:0000313" key="2">
    <source>
        <dbReference type="Proteomes" id="UP001151760"/>
    </source>
</evidence>
<comment type="caution">
    <text evidence="1">The sequence shown here is derived from an EMBL/GenBank/DDBJ whole genome shotgun (WGS) entry which is preliminary data.</text>
</comment>
<evidence type="ECO:0000313" key="1">
    <source>
        <dbReference type="EMBL" id="GJT86712.1"/>
    </source>
</evidence>
<dbReference type="EMBL" id="BQNB010019571">
    <property type="protein sequence ID" value="GJT86712.1"/>
    <property type="molecule type" value="Genomic_DNA"/>
</dbReference>
<reference evidence="1" key="1">
    <citation type="journal article" date="2022" name="Int. J. Mol. Sci.">
        <title>Draft Genome of Tanacetum Coccineum: Genomic Comparison of Closely Related Tanacetum-Family Plants.</title>
        <authorList>
            <person name="Yamashiro T."/>
            <person name="Shiraishi A."/>
            <person name="Nakayama K."/>
            <person name="Satake H."/>
        </authorList>
    </citation>
    <scope>NUCLEOTIDE SEQUENCE</scope>
</reference>
<organism evidence="1 2">
    <name type="scientific">Tanacetum coccineum</name>
    <dbReference type="NCBI Taxonomy" id="301880"/>
    <lineage>
        <taxon>Eukaryota</taxon>
        <taxon>Viridiplantae</taxon>
        <taxon>Streptophyta</taxon>
        <taxon>Embryophyta</taxon>
        <taxon>Tracheophyta</taxon>
        <taxon>Spermatophyta</taxon>
        <taxon>Magnoliopsida</taxon>
        <taxon>eudicotyledons</taxon>
        <taxon>Gunneridae</taxon>
        <taxon>Pentapetalae</taxon>
        <taxon>asterids</taxon>
        <taxon>campanulids</taxon>
        <taxon>Asterales</taxon>
        <taxon>Asteraceae</taxon>
        <taxon>Asteroideae</taxon>
        <taxon>Anthemideae</taxon>
        <taxon>Anthemidinae</taxon>
        <taxon>Tanacetum</taxon>
    </lineage>
</organism>
<protein>
    <recommendedName>
        <fullName evidence="3">RNase H type-1 domain-containing protein</fullName>
    </recommendedName>
</protein>
<accession>A0ABQ5HHG6</accession>
<proteinExistence type="predicted"/>
<evidence type="ECO:0008006" key="3">
    <source>
        <dbReference type="Google" id="ProtNLM"/>
    </source>
</evidence>
<dbReference type="Proteomes" id="UP001151760">
    <property type="component" value="Unassembled WGS sequence"/>
</dbReference>